<dbReference type="Pfam" id="PF02520">
    <property type="entry name" value="ANIS5_cation-bd"/>
    <property type="match status" value="1"/>
</dbReference>
<sequence>MAQGASSWLDSLPAGVKQKFEAIISNQNLIKGQIHQELDDLAAQQDEPFKSQYIQSKQAFDAAKGFMDKIHEGKMQNCSAQAQAADAQIASVRNDMSITRTEEYRRIKAIIDAQPASVRTELNANAPYQNGKRRRK</sequence>
<protein>
    <submittedName>
        <fullName evidence="3">SXP/RAL-2 family protein Ani s 5-like cation-binding domain-containing protein</fullName>
    </submittedName>
</protein>
<dbReference type="Proteomes" id="UP000887540">
    <property type="component" value="Unplaced"/>
</dbReference>
<dbReference type="InterPro" id="IPR003677">
    <property type="entry name" value="ANIS5_cation-bd"/>
</dbReference>
<evidence type="ECO:0000259" key="1">
    <source>
        <dbReference type="Pfam" id="PF02520"/>
    </source>
</evidence>
<organism evidence="2 3">
    <name type="scientific">Acrobeloides nanus</name>
    <dbReference type="NCBI Taxonomy" id="290746"/>
    <lineage>
        <taxon>Eukaryota</taxon>
        <taxon>Metazoa</taxon>
        <taxon>Ecdysozoa</taxon>
        <taxon>Nematoda</taxon>
        <taxon>Chromadorea</taxon>
        <taxon>Rhabditida</taxon>
        <taxon>Tylenchina</taxon>
        <taxon>Cephalobomorpha</taxon>
        <taxon>Cephaloboidea</taxon>
        <taxon>Cephalobidae</taxon>
        <taxon>Acrobeloides</taxon>
    </lineage>
</organism>
<feature type="domain" description="SXP/RAL-2 family protein Ani s 5-like cation-binding" evidence="1">
    <location>
        <begin position="17"/>
        <end position="120"/>
    </location>
</feature>
<dbReference type="WBParaSite" id="ACRNAN_scaffold8399.g32549.t1">
    <property type="protein sequence ID" value="ACRNAN_scaffold8399.g32549.t1"/>
    <property type="gene ID" value="ACRNAN_scaffold8399.g32549"/>
</dbReference>
<dbReference type="AlphaFoldDB" id="A0A914EJQ7"/>
<keyword evidence="2" id="KW-1185">Reference proteome</keyword>
<evidence type="ECO:0000313" key="3">
    <source>
        <dbReference type="WBParaSite" id="ACRNAN_scaffold8399.g32549.t1"/>
    </source>
</evidence>
<reference evidence="3" key="1">
    <citation type="submission" date="2022-11" db="UniProtKB">
        <authorList>
            <consortium name="WormBaseParasite"/>
        </authorList>
    </citation>
    <scope>IDENTIFICATION</scope>
</reference>
<evidence type="ECO:0000313" key="2">
    <source>
        <dbReference type="Proteomes" id="UP000887540"/>
    </source>
</evidence>
<name>A0A914EJQ7_9BILA</name>
<proteinExistence type="predicted"/>
<accession>A0A914EJQ7</accession>